<evidence type="ECO:0000313" key="1">
    <source>
        <dbReference type="EMBL" id="EGV18822.1"/>
    </source>
</evidence>
<dbReference type="Proteomes" id="UP000005459">
    <property type="component" value="Unassembled WGS sequence"/>
</dbReference>
<dbReference type="AlphaFoldDB" id="F9U9M4"/>
<proteinExistence type="predicted"/>
<keyword evidence="2" id="KW-1185">Reference proteome</keyword>
<reference evidence="1 2" key="1">
    <citation type="submission" date="2011-06" db="EMBL/GenBank/DDBJ databases">
        <title>The draft genome of Thiocapsa marina 5811.</title>
        <authorList>
            <consortium name="US DOE Joint Genome Institute (JGI-PGF)"/>
            <person name="Lucas S."/>
            <person name="Han J."/>
            <person name="Cheng J.-F."/>
            <person name="Goodwin L."/>
            <person name="Pitluck S."/>
            <person name="Peters L."/>
            <person name="Land M.L."/>
            <person name="Hauser L."/>
            <person name="Vogl K."/>
            <person name="Liu Z."/>
            <person name="Imhoff J."/>
            <person name="Thiel V."/>
            <person name="Frigaard N.-U."/>
            <person name="Bryant D."/>
            <person name="Woyke T.J."/>
        </authorList>
    </citation>
    <scope>NUCLEOTIDE SEQUENCE [LARGE SCALE GENOMIC DNA]</scope>
    <source>
        <strain evidence="1 2">5811</strain>
    </source>
</reference>
<dbReference type="eggNOG" id="ENOG502ZDSX">
    <property type="taxonomic scope" value="Bacteria"/>
</dbReference>
<gene>
    <name evidence="1" type="ORF">ThimaDRAFT_1626</name>
</gene>
<dbReference type="OrthoDB" id="7060002at2"/>
<name>F9U9M4_9GAMM</name>
<organism evidence="1 2">
    <name type="scientific">Thiocapsa marina 5811</name>
    <dbReference type="NCBI Taxonomy" id="768671"/>
    <lineage>
        <taxon>Bacteria</taxon>
        <taxon>Pseudomonadati</taxon>
        <taxon>Pseudomonadota</taxon>
        <taxon>Gammaproteobacteria</taxon>
        <taxon>Chromatiales</taxon>
        <taxon>Chromatiaceae</taxon>
        <taxon>Thiocapsa</taxon>
    </lineage>
</organism>
<evidence type="ECO:0000313" key="2">
    <source>
        <dbReference type="Proteomes" id="UP000005459"/>
    </source>
</evidence>
<accession>F9U9M4</accession>
<dbReference type="RefSeq" id="WP_007192503.1">
    <property type="nucleotide sequence ID" value="NZ_AFWV01000005.1"/>
</dbReference>
<dbReference type="EMBL" id="AFWV01000005">
    <property type="protein sequence ID" value="EGV18822.1"/>
    <property type="molecule type" value="Genomic_DNA"/>
</dbReference>
<sequence length="140" mass="15678">MPRRQRFIDGERIRKARTLRRVEPIYEVLAQALATIPDLRFIKLFPGRLSASNQLSTDGKQSPVVAVGAEGIIGVELLIDTKTHVVQFYGMTSAQQGCGRMMVETVVAATPSDWLLAVPFDWSGGFWAHMADEYPRIQIF</sequence>
<protein>
    <submittedName>
        <fullName evidence="1">Uncharacterized protein</fullName>
    </submittedName>
</protein>